<feature type="chain" id="PRO_5046919654" description="Secreted protein" evidence="1">
    <location>
        <begin position="26"/>
        <end position="81"/>
    </location>
</feature>
<accession>A0ABY7HRX2</accession>
<dbReference type="EMBL" id="CP114058">
    <property type="protein sequence ID" value="WAT02149.1"/>
    <property type="molecule type" value="Genomic_DNA"/>
</dbReference>
<evidence type="ECO:0000313" key="2">
    <source>
        <dbReference type="EMBL" id="WAT02149.1"/>
    </source>
</evidence>
<organism evidence="2 3">
    <name type="scientific">Rouxiella chamberiensis</name>
    <dbReference type="NCBI Taxonomy" id="1513468"/>
    <lineage>
        <taxon>Bacteria</taxon>
        <taxon>Pseudomonadati</taxon>
        <taxon>Pseudomonadota</taxon>
        <taxon>Gammaproteobacteria</taxon>
        <taxon>Enterobacterales</taxon>
        <taxon>Yersiniaceae</taxon>
        <taxon>Rouxiella</taxon>
    </lineage>
</organism>
<dbReference type="RefSeq" id="WP_045048096.1">
    <property type="nucleotide sequence ID" value="NZ_CP114058.1"/>
</dbReference>
<evidence type="ECO:0000313" key="3">
    <source>
        <dbReference type="Proteomes" id="UP001164712"/>
    </source>
</evidence>
<sequence length="81" mass="8135">MNKFTSFAVALTLLGAAGVSSTASADLLPLPPVPVPGLCSTLIGLLPVGVPTDQLTPAQIIEILGKLPAGTTIQQVLACLK</sequence>
<evidence type="ECO:0008006" key="4">
    <source>
        <dbReference type="Google" id="ProtNLM"/>
    </source>
</evidence>
<reference evidence="2" key="1">
    <citation type="submission" date="2022-12" db="EMBL/GenBank/DDBJ databases">
        <title>Complete genome sequence of an Australian strain of Rouxiella badensis DAR84756 and resolution of the R. badensis DSM100043 and R. chamberiensis DSM28324 genomes.</title>
        <authorList>
            <person name="Paul S."/>
            <person name="Anderson P.J."/>
            <person name="Maynard G."/>
            <person name="Dyall-Smith M."/>
            <person name="Kudinha T."/>
        </authorList>
    </citation>
    <scope>NUCLEOTIDE SEQUENCE</scope>
    <source>
        <strain evidence="2">DSM 28324</strain>
    </source>
</reference>
<gene>
    <name evidence="2" type="ORF">O1V66_05665</name>
</gene>
<protein>
    <recommendedName>
        <fullName evidence="4">Secreted protein</fullName>
    </recommendedName>
</protein>
<proteinExistence type="predicted"/>
<keyword evidence="1" id="KW-0732">Signal</keyword>
<evidence type="ECO:0000256" key="1">
    <source>
        <dbReference type="SAM" id="SignalP"/>
    </source>
</evidence>
<feature type="signal peptide" evidence="1">
    <location>
        <begin position="1"/>
        <end position="25"/>
    </location>
</feature>
<name>A0ABY7HRX2_9GAMM</name>
<keyword evidence="3" id="KW-1185">Reference proteome</keyword>
<dbReference type="Proteomes" id="UP001164712">
    <property type="component" value="Chromosome"/>
</dbReference>